<sequence length="828" mass="96311">MNNIPVDDALLSLKQYIREEVLLYSGDNVNRNQIDNLIDEIADCILSSYENQRKYTQRLLSIYDEFTSHVLEQLLKKFLLGLECIKKLTVVPLNLNHWDSEDDYEKEMVQYKSFFSENIIKRSSIRLSYSVDWSIDEAMGMKFLSLIHSFVRNEATKIDPGADDINALMLHLWVARNISRAIKKGEFFYFIMNLFFDGLHISQNYQLSRDIVEECLICSYLDDAIEYGNFLSFKVYGCQGSSVAALHYGILANKAFLEKSCINEHILKSFYWESIKFTRNINLIPYAKLLFENRPQNVTYKRHEQNKFYNTYFSILLHSREDHLPDLVLEYLDTNKDNILVDDEGEAMPWLAILFNIKRNYTEDKYDEARLNYYVSSFKNVISPANYDKLYTSLFGNLGELEEHLRNALKKLAHTRSSSDFVTDNTVALQISHRNILESFVNKDVDGYLLSMILQSDFTIFFKEKEVPQYLPIGEAYHEIAFEEMYIEPKLLRKHLEEMEDVNVLWLGGDNHKVLPLFFSENGYTFITDKDRYLNDIYNFANEEIDKLPLSTQTIGKSRREKFVEDYELEETYLREKLEFFNLPCRPLDIVLIIKDIDLSIFPHNLVTCSNEFLCKKVPVSNVMSLEWFVKNRQNELSVNPSISAWIPVNSMDIAISMMYSKMDEYFKRLMILEEKDILPKSALNSDINILVAHGSEEISTFPAFYLKAENETLSIHSIDHIVGEGKILILFICHSGSSRSDFFSNKTNSLVKAFLQNGYQAVIAPFWALHIDIPPIWLPEFLENILKGACVGTAFHRANNKVATIYNTPNAYACLHLFGNPFVKYMV</sequence>
<evidence type="ECO:0008006" key="3">
    <source>
        <dbReference type="Google" id="ProtNLM"/>
    </source>
</evidence>
<dbReference type="EMBL" id="CP051205">
    <property type="protein sequence ID" value="QJB29896.1"/>
    <property type="molecule type" value="Genomic_DNA"/>
</dbReference>
<proteinExistence type="predicted"/>
<evidence type="ECO:0000313" key="1">
    <source>
        <dbReference type="EMBL" id="QJB29896.1"/>
    </source>
</evidence>
<dbReference type="AlphaFoldDB" id="A0AAE7D6C0"/>
<protein>
    <recommendedName>
        <fullName evidence="3">CHAT domain-containing protein</fullName>
    </recommendedName>
</protein>
<evidence type="ECO:0000313" key="2">
    <source>
        <dbReference type="Proteomes" id="UP000502421"/>
    </source>
</evidence>
<accession>A0AAE7D6C0</accession>
<reference evidence="2" key="1">
    <citation type="submission" date="2020-04" db="EMBL/GenBank/DDBJ databases">
        <authorList>
            <person name="Kittiwongwattana C."/>
        </authorList>
    </citation>
    <scope>NUCLEOTIDE SEQUENCE [LARGE SCALE GENOMIC DNA]</scope>
    <source>
        <strain evidence="2">1310</strain>
    </source>
</reference>
<gene>
    <name evidence="1" type="ORF">HF329_00670</name>
</gene>
<dbReference type="KEGG" id="coy:HF329_00670"/>
<organism evidence="1 2">
    <name type="scientific">Chitinophaga oryzae</name>
    <dbReference type="NCBI Taxonomy" id="2725414"/>
    <lineage>
        <taxon>Bacteria</taxon>
        <taxon>Pseudomonadati</taxon>
        <taxon>Bacteroidota</taxon>
        <taxon>Chitinophagia</taxon>
        <taxon>Chitinophagales</taxon>
        <taxon>Chitinophagaceae</taxon>
        <taxon>Chitinophaga</taxon>
    </lineage>
</organism>
<dbReference type="Proteomes" id="UP000502421">
    <property type="component" value="Chromosome"/>
</dbReference>
<dbReference type="RefSeq" id="WP_168802184.1">
    <property type="nucleotide sequence ID" value="NZ_CP051205.1"/>
</dbReference>
<name>A0AAE7D6C0_9BACT</name>